<evidence type="ECO:0000256" key="2">
    <source>
        <dbReference type="ARBA" id="ARBA00022692"/>
    </source>
</evidence>
<feature type="transmembrane region" description="Helical" evidence="6">
    <location>
        <begin position="128"/>
        <end position="147"/>
    </location>
</feature>
<feature type="transmembrane region" description="Helical" evidence="6">
    <location>
        <begin position="93"/>
        <end position="116"/>
    </location>
</feature>
<evidence type="ECO:0000256" key="1">
    <source>
        <dbReference type="ARBA" id="ARBA00004370"/>
    </source>
</evidence>
<evidence type="ECO:0000256" key="4">
    <source>
        <dbReference type="ARBA" id="ARBA00023136"/>
    </source>
</evidence>
<dbReference type="OrthoDB" id="201595at2759"/>
<dbReference type="PANTHER" id="PTHR10736">
    <property type="entry name" value="BESTROPHIN"/>
    <property type="match status" value="1"/>
</dbReference>
<reference evidence="7" key="1">
    <citation type="submission" date="2019-05" db="EMBL/GenBank/DDBJ databases">
        <title>Annotation for the trematode Fasciolopsis buski.</title>
        <authorList>
            <person name="Choi Y.-J."/>
        </authorList>
    </citation>
    <scope>NUCLEOTIDE SEQUENCE</scope>
    <source>
        <strain evidence="7">HT</strain>
        <tissue evidence="7">Whole worm</tissue>
    </source>
</reference>
<gene>
    <name evidence="7" type="ORF">FBUS_11798</name>
</gene>
<evidence type="ECO:0000256" key="5">
    <source>
        <dbReference type="ARBA" id="ARBA00034769"/>
    </source>
</evidence>
<keyword evidence="6" id="KW-0869">Chloride channel</keyword>
<comment type="caution">
    <text evidence="7">The sequence shown here is derived from an EMBL/GenBank/DDBJ whole genome shotgun (WGS) entry which is preliminary data.</text>
</comment>
<keyword evidence="3 6" id="KW-1133">Transmembrane helix</keyword>
<dbReference type="GO" id="GO:0005886">
    <property type="term" value="C:plasma membrane"/>
    <property type="evidence" value="ECO:0007669"/>
    <property type="project" value="UniProtKB-SubCell"/>
</dbReference>
<keyword evidence="6" id="KW-0813">Transport</keyword>
<keyword evidence="2 6" id="KW-0812">Transmembrane</keyword>
<dbReference type="PANTHER" id="PTHR10736:SF0">
    <property type="entry name" value="BESTROPHIN HOMOLOG"/>
    <property type="match status" value="1"/>
</dbReference>
<dbReference type="EMBL" id="LUCM01007529">
    <property type="protein sequence ID" value="KAA0189778.1"/>
    <property type="molecule type" value="Genomic_DNA"/>
</dbReference>
<dbReference type="InterPro" id="IPR000615">
    <property type="entry name" value="Bestrophin"/>
</dbReference>
<sequence>MTVQYNQLVLTGGPGVFFRLLLRWRGCVFKLIYFDILVFGTLYGIISLVYRFALSSEMQRTFEKLVLFTNNFQAMIPVAFILGFYINLIFNRFWYQFGIIPWALRFAMAMVTNVPGSDERTRLIRRTCVRYVLGSLILTTVRISVVAKKRFPTMESFVTG</sequence>
<dbReference type="AlphaFoldDB" id="A0A8E0VJS8"/>
<accession>A0A8E0VJS8</accession>
<feature type="transmembrane region" description="Helical" evidence="6">
    <location>
        <begin position="65"/>
        <end position="87"/>
    </location>
</feature>
<keyword evidence="4 6" id="KW-0472">Membrane</keyword>
<dbReference type="GO" id="GO:0005254">
    <property type="term" value="F:chloride channel activity"/>
    <property type="evidence" value="ECO:0007669"/>
    <property type="project" value="UniProtKB-KW"/>
</dbReference>
<name>A0A8E0VJS8_9TREM</name>
<evidence type="ECO:0000256" key="3">
    <source>
        <dbReference type="ARBA" id="ARBA00022989"/>
    </source>
</evidence>
<protein>
    <recommendedName>
        <fullName evidence="6">Bestrophin homolog</fullName>
    </recommendedName>
</protein>
<comment type="subcellular location">
    <subcellularLocation>
        <location evidence="6">Cell membrane</location>
        <topology evidence="6">Multi-pass membrane protein</topology>
    </subcellularLocation>
    <subcellularLocation>
        <location evidence="1">Membrane</location>
    </subcellularLocation>
</comment>
<keyword evidence="6" id="KW-0407">Ion channel</keyword>
<comment type="similarity">
    <text evidence="5 6">Belongs to the anion channel-forming bestrophin (TC 1.A.46) family. Calcium-sensitive chloride channel subfamily.</text>
</comment>
<dbReference type="InterPro" id="IPR021134">
    <property type="entry name" value="Bestrophin-like"/>
</dbReference>
<organism evidence="7 8">
    <name type="scientific">Fasciolopsis buskii</name>
    <dbReference type="NCBI Taxonomy" id="27845"/>
    <lineage>
        <taxon>Eukaryota</taxon>
        <taxon>Metazoa</taxon>
        <taxon>Spiralia</taxon>
        <taxon>Lophotrochozoa</taxon>
        <taxon>Platyhelminthes</taxon>
        <taxon>Trematoda</taxon>
        <taxon>Digenea</taxon>
        <taxon>Plagiorchiida</taxon>
        <taxon>Echinostomata</taxon>
        <taxon>Echinostomatoidea</taxon>
        <taxon>Fasciolidae</taxon>
        <taxon>Fasciolopsis</taxon>
    </lineage>
</organism>
<feature type="transmembrane region" description="Helical" evidence="6">
    <location>
        <begin position="31"/>
        <end position="53"/>
    </location>
</feature>
<keyword evidence="6" id="KW-0406">Ion transport</keyword>
<keyword evidence="6" id="KW-1003">Cell membrane</keyword>
<dbReference type="Proteomes" id="UP000728185">
    <property type="component" value="Unassembled WGS sequence"/>
</dbReference>
<dbReference type="GO" id="GO:0034707">
    <property type="term" value="C:chloride channel complex"/>
    <property type="evidence" value="ECO:0007669"/>
    <property type="project" value="UniProtKB-KW"/>
</dbReference>
<feature type="non-terminal residue" evidence="7">
    <location>
        <position position="1"/>
    </location>
</feature>
<comment type="function">
    <text evidence="6">Forms chloride channels.</text>
</comment>
<keyword evidence="8" id="KW-1185">Reference proteome</keyword>
<dbReference type="Pfam" id="PF01062">
    <property type="entry name" value="Bestrophin"/>
    <property type="match status" value="1"/>
</dbReference>
<evidence type="ECO:0000313" key="8">
    <source>
        <dbReference type="Proteomes" id="UP000728185"/>
    </source>
</evidence>
<keyword evidence="6" id="KW-0868">Chloride</keyword>
<evidence type="ECO:0000313" key="7">
    <source>
        <dbReference type="EMBL" id="KAA0189778.1"/>
    </source>
</evidence>
<evidence type="ECO:0000256" key="6">
    <source>
        <dbReference type="RuleBase" id="RU363126"/>
    </source>
</evidence>
<proteinExistence type="inferred from homology"/>